<evidence type="ECO:0000259" key="2">
    <source>
        <dbReference type="PROSITE" id="PS50853"/>
    </source>
</evidence>
<dbReference type="InterPro" id="IPR036116">
    <property type="entry name" value="FN3_sf"/>
</dbReference>
<dbReference type="InterPro" id="IPR003961">
    <property type="entry name" value="FN3_dom"/>
</dbReference>
<dbReference type="Gene3D" id="3.10.620.30">
    <property type="match status" value="1"/>
</dbReference>
<protein>
    <submittedName>
        <fullName evidence="3">Transglutaminase-like superfamily</fullName>
    </submittedName>
</protein>
<dbReference type="Proteomes" id="UP000823935">
    <property type="component" value="Unassembled WGS sequence"/>
</dbReference>
<dbReference type="PANTHER" id="PTHR46333">
    <property type="entry name" value="CYTOKINESIS PROTEIN 3"/>
    <property type="match status" value="1"/>
</dbReference>
<dbReference type="InterPro" id="IPR038765">
    <property type="entry name" value="Papain-like_cys_pep_sf"/>
</dbReference>
<keyword evidence="1" id="KW-0732">Signal</keyword>
<dbReference type="CDD" id="cd00063">
    <property type="entry name" value="FN3"/>
    <property type="match status" value="1"/>
</dbReference>
<evidence type="ECO:0000313" key="4">
    <source>
        <dbReference type="Proteomes" id="UP000823935"/>
    </source>
</evidence>
<name>A0A9D1EWT4_9FIRM</name>
<proteinExistence type="predicted"/>
<dbReference type="Pfam" id="PF01841">
    <property type="entry name" value="Transglut_core"/>
    <property type="match status" value="1"/>
</dbReference>
<accession>A0A9D1EWT4</accession>
<sequence length="422" mass="46940">MKRKRFRMLPFICLLLLIGAGLFRPMDSAAASAVPKPRLQDCDAMAYNAVGVLVKYSNADRYTCEIYRSTKKVGGYKKIGTIKTSGVTWYTSNGLTYSLDSKGRAACFRSGNEFIYVDYKASFNKTYYYKVRLRNSSNKAGSFSQIRSAKAKLNAVEINSVYATSDQKVKLSWNEVSGAQGYVIYRKYNGKWKALRTVSKNTTSYTDSSVKSGKTYSYRVRPYRKSGSKRITGPVGETFRVSIKTPTVKGEYGSGSVYGPSLTVSQLTEVRRVVQSFKTNFIKSGMSDYEKVKAAHDYLCANCTYAYGGWQYNGANTAWGALVYGEAQCSGYARAMKALCDAMGIPCYYVHANAQSANPSHQWNQVKVGGKWYIVDVQGDDSGDIFGMGISYNYFLVSADTYRALTGMRWDTAGLPSCKKDY</sequence>
<comment type="caution">
    <text evidence="3">The sequence shown here is derived from an EMBL/GenBank/DDBJ whole genome shotgun (WGS) entry which is preliminary data.</text>
</comment>
<dbReference type="SUPFAM" id="SSF49265">
    <property type="entry name" value="Fibronectin type III"/>
    <property type="match status" value="1"/>
</dbReference>
<evidence type="ECO:0000256" key="1">
    <source>
        <dbReference type="SAM" id="SignalP"/>
    </source>
</evidence>
<feature type="chain" id="PRO_5038865883" evidence="1">
    <location>
        <begin position="30"/>
        <end position="422"/>
    </location>
</feature>
<feature type="domain" description="Fibronectin type-III" evidence="2">
    <location>
        <begin position="155"/>
        <end position="248"/>
    </location>
</feature>
<dbReference type="SMART" id="SM00460">
    <property type="entry name" value="TGc"/>
    <property type="match status" value="1"/>
</dbReference>
<dbReference type="Gene3D" id="2.60.40.10">
    <property type="entry name" value="Immunoglobulins"/>
    <property type="match status" value="1"/>
</dbReference>
<dbReference type="PANTHER" id="PTHR46333:SF2">
    <property type="entry name" value="CYTOKINESIS PROTEIN 3"/>
    <property type="match status" value="1"/>
</dbReference>
<dbReference type="InterPro" id="IPR052557">
    <property type="entry name" value="CAP/Cytokinesis_protein"/>
</dbReference>
<dbReference type="InterPro" id="IPR013783">
    <property type="entry name" value="Ig-like_fold"/>
</dbReference>
<evidence type="ECO:0000313" key="3">
    <source>
        <dbReference type="EMBL" id="HIS33269.1"/>
    </source>
</evidence>
<dbReference type="PROSITE" id="PS50853">
    <property type="entry name" value="FN3"/>
    <property type="match status" value="1"/>
</dbReference>
<reference evidence="3" key="1">
    <citation type="submission" date="2020-10" db="EMBL/GenBank/DDBJ databases">
        <authorList>
            <person name="Gilroy R."/>
        </authorList>
    </citation>
    <scope>NUCLEOTIDE SEQUENCE</scope>
    <source>
        <strain evidence="3">CHK190-19873</strain>
    </source>
</reference>
<organism evidence="3 4">
    <name type="scientific">Candidatus Limivivens intestinipullorum</name>
    <dbReference type="NCBI Taxonomy" id="2840858"/>
    <lineage>
        <taxon>Bacteria</taxon>
        <taxon>Bacillati</taxon>
        <taxon>Bacillota</taxon>
        <taxon>Clostridia</taxon>
        <taxon>Lachnospirales</taxon>
        <taxon>Lachnospiraceae</taxon>
        <taxon>Lachnospiraceae incertae sedis</taxon>
        <taxon>Candidatus Limivivens</taxon>
    </lineage>
</organism>
<dbReference type="EMBL" id="DVIQ01000115">
    <property type="protein sequence ID" value="HIS33269.1"/>
    <property type="molecule type" value="Genomic_DNA"/>
</dbReference>
<gene>
    <name evidence="3" type="ORF">IAB44_17255</name>
</gene>
<dbReference type="SUPFAM" id="SSF54001">
    <property type="entry name" value="Cysteine proteinases"/>
    <property type="match status" value="1"/>
</dbReference>
<feature type="signal peptide" evidence="1">
    <location>
        <begin position="1"/>
        <end position="29"/>
    </location>
</feature>
<dbReference type="GO" id="GO:0005737">
    <property type="term" value="C:cytoplasm"/>
    <property type="evidence" value="ECO:0007669"/>
    <property type="project" value="TreeGrafter"/>
</dbReference>
<dbReference type="AlphaFoldDB" id="A0A9D1EWT4"/>
<dbReference type="InterPro" id="IPR002931">
    <property type="entry name" value="Transglutaminase-like"/>
</dbReference>
<reference evidence="3" key="2">
    <citation type="journal article" date="2021" name="PeerJ">
        <title>Extensive microbial diversity within the chicken gut microbiome revealed by metagenomics and culture.</title>
        <authorList>
            <person name="Gilroy R."/>
            <person name="Ravi A."/>
            <person name="Getino M."/>
            <person name="Pursley I."/>
            <person name="Horton D.L."/>
            <person name="Alikhan N.F."/>
            <person name="Baker D."/>
            <person name="Gharbi K."/>
            <person name="Hall N."/>
            <person name="Watson M."/>
            <person name="Adriaenssens E.M."/>
            <person name="Foster-Nyarko E."/>
            <person name="Jarju S."/>
            <person name="Secka A."/>
            <person name="Antonio M."/>
            <person name="Oren A."/>
            <person name="Chaudhuri R.R."/>
            <person name="La Ragione R."/>
            <person name="Hildebrand F."/>
            <person name="Pallen M.J."/>
        </authorList>
    </citation>
    <scope>NUCLEOTIDE SEQUENCE</scope>
    <source>
        <strain evidence="3">CHK190-19873</strain>
    </source>
</reference>